<dbReference type="Gene3D" id="2.10.25.10">
    <property type="entry name" value="Laminin"/>
    <property type="match status" value="1"/>
</dbReference>
<dbReference type="eggNOG" id="ENOG502RXHJ">
    <property type="taxonomic scope" value="Eukaryota"/>
</dbReference>
<feature type="region of interest" description="Disordered" evidence="2">
    <location>
        <begin position="57"/>
        <end position="265"/>
    </location>
</feature>
<feature type="domain" description="EGF-like" evidence="4">
    <location>
        <begin position="493"/>
        <end position="530"/>
    </location>
</feature>
<dbReference type="GeneID" id="19180665"/>
<comment type="caution">
    <text evidence="5">The sequence shown here is derived from an EMBL/GenBank/DDBJ whole genome shotgun (WGS) entry which is preliminary data.</text>
</comment>
<dbReference type="RefSeq" id="XP_007758280.1">
    <property type="nucleotide sequence ID" value="XM_007760090.1"/>
</dbReference>
<dbReference type="OrthoDB" id="283575at2759"/>
<feature type="transmembrane region" description="Helical" evidence="3">
    <location>
        <begin position="457"/>
        <end position="484"/>
    </location>
</feature>
<keyword evidence="6" id="KW-1185">Reference proteome</keyword>
<dbReference type="HOGENOM" id="CLU_009769_1_0_1"/>
<feature type="compositionally biased region" description="Polar residues" evidence="2">
    <location>
        <begin position="121"/>
        <end position="133"/>
    </location>
</feature>
<dbReference type="AlphaFoldDB" id="W9VSD4"/>
<dbReference type="PANTHER" id="PTHR17178:SF0">
    <property type="entry name" value="SERGLYCIN"/>
    <property type="match status" value="1"/>
</dbReference>
<evidence type="ECO:0000313" key="5">
    <source>
        <dbReference type="EMBL" id="EXJ58657.1"/>
    </source>
</evidence>
<comment type="caution">
    <text evidence="1">Lacks conserved residue(s) required for the propagation of feature annotation.</text>
</comment>
<dbReference type="PROSITE" id="PS50026">
    <property type="entry name" value="EGF_3"/>
    <property type="match status" value="1"/>
</dbReference>
<evidence type="ECO:0000256" key="1">
    <source>
        <dbReference type="PROSITE-ProRule" id="PRU00076"/>
    </source>
</evidence>
<keyword evidence="3" id="KW-1133">Transmembrane helix</keyword>
<evidence type="ECO:0000259" key="4">
    <source>
        <dbReference type="PROSITE" id="PS50026"/>
    </source>
</evidence>
<evidence type="ECO:0000256" key="3">
    <source>
        <dbReference type="SAM" id="Phobius"/>
    </source>
</evidence>
<dbReference type="SUPFAM" id="SSF57196">
    <property type="entry name" value="EGF/Laminin"/>
    <property type="match status" value="1"/>
</dbReference>
<protein>
    <recommendedName>
        <fullName evidence="4">EGF-like domain-containing protein</fullName>
    </recommendedName>
</protein>
<feature type="region of interest" description="Disordered" evidence="2">
    <location>
        <begin position="1"/>
        <end position="43"/>
    </location>
</feature>
<feature type="disulfide bond" evidence="1">
    <location>
        <begin position="520"/>
        <end position="529"/>
    </location>
</feature>
<feature type="compositionally biased region" description="Low complexity" evidence="2">
    <location>
        <begin position="702"/>
        <end position="716"/>
    </location>
</feature>
<dbReference type="CDD" id="cd00054">
    <property type="entry name" value="EGF_CA"/>
    <property type="match status" value="1"/>
</dbReference>
<evidence type="ECO:0000313" key="6">
    <source>
        <dbReference type="Proteomes" id="UP000019473"/>
    </source>
</evidence>
<dbReference type="STRING" id="1182544.W9VSD4"/>
<dbReference type="Proteomes" id="UP000019473">
    <property type="component" value="Unassembled WGS sequence"/>
</dbReference>
<feature type="compositionally biased region" description="Polar residues" evidence="2">
    <location>
        <begin position="22"/>
        <end position="31"/>
    </location>
</feature>
<dbReference type="InterPro" id="IPR000742">
    <property type="entry name" value="EGF"/>
</dbReference>
<dbReference type="EMBL" id="AMGW01000004">
    <property type="protein sequence ID" value="EXJ58657.1"/>
    <property type="molecule type" value="Genomic_DNA"/>
</dbReference>
<keyword evidence="1" id="KW-0245">EGF-like domain</keyword>
<organism evidence="5 6">
    <name type="scientific">Cladophialophora yegresii CBS 114405</name>
    <dbReference type="NCBI Taxonomy" id="1182544"/>
    <lineage>
        <taxon>Eukaryota</taxon>
        <taxon>Fungi</taxon>
        <taxon>Dikarya</taxon>
        <taxon>Ascomycota</taxon>
        <taxon>Pezizomycotina</taxon>
        <taxon>Eurotiomycetes</taxon>
        <taxon>Chaetothyriomycetidae</taxon>
        <taxon>Chaetothyriales</taxon>
        <taxon>Herpotrichiellaceae</taxon>
        <taxon>Cladophialophora</taxon>
    </lineage>
</organism>
<dbReference type="PANTHER" id="PTHR17178">
    <property type="entry name" value="SECRETORY GRANULE PROTEOGLYCAN CORE PROTEIN"/>
    <property type="match status" value="1"/>
</dbReference>
<dbReference type="PROSITE" id="PS00022">
    <property type="entry name" value="EGF_1"/>
    <property type="match status" value="1"/>
</dbReference>
<keyword evidence="1" id="KW-1015">Disulfide bond</keyword>
<keyword evidence="3" id="KW-0812">Transmembrane</keyword>
<feature type="compositionally biased region" description="Basic and acidic residues" evidence="2">
    <location>
        <begin position="644"/>
        <end position="653"/>
    </location>
</feature>
<proteinExistence type="predicted"/>
<evidence type="ECO:0000256" key="2">
    <source>
        <dbReference type="SAM" id="MobiDB-lite"/>
    </source>
</evidence>
<feature type="compositionally biased region" description="Basic and acidic residues" evidence="2">
    <location>
        <begin position="163"/>
        <end position="175"/>
    </location>
</feature>
<accession>W9VSD4</accession>
<dbReference type="VEuPathDB" id="FungiDB:A1O7_06085"/>
<feature type="region of interest" description="Disordered" evidence="2">
    <location>
        <begin position="639"/>
        <end position="662"/>
    </location>
</feature>
<dbReference type="PROSITE" id="PS01186">
    <property type="entry name" value="EGF_2"/>
    <property type="match status" value="1"/>
</dbReference>
<gene>
    <name evidence="5" type="ORF">A1O7_06085</name>
</gene>
<reference evidence="5 6" key="1">
    <citation type="submission" date="2013-03" db="EMBL/GenBank/DDBJ databases">
        <title>The Genome Sequence of Cladophialophora yegresii CBS 114405.</title>
        <authorList>
            <consortium name="The Broad Institute Genomics Platform"/>
            <person name="Cuomo C."/>
            <person name="de Hoog S."/>
            <person name="Gorbushina A."/>
            <person name="Walker B."/>
            <person name="Young S.K."/>
            <person name="Zeng Q."/>
            <person name="Gargeya S."/>
            <person name="Fitzgerald M."/>
            <person name="Haas B."/>
            <person name="Abouelleil A."/>
            <person name="Allen A.W."/>
            <person name="Alvarado L."/>
            <person name="Arachchi H.M."/>
            <person name="Berlin A.M."/>
            <person name="Chapman S.B."/>
            <person name="Gainer-Dewar J."/>
            <person name="Goldberg J."/>
            <person name="Griggs A."/>
            <person name="Gujja S."/>
            <person name="Hansen M."/>
            <person name="Howarth C."/>
            <person name="Imamovic A."/>
            <person name="Ireland A."/>
            <person name="Larimer J."/>
            <person name="McCowan C."/>
            <person name="Murphy C."/>
            <person name="Pearson M."/>
            <person name="Poon T.W."/>
            <person name="Priest M."/>
            <person name="Roberts A."/>
            <person name="Saif S."/>
            <person name="Shea T."/>
            <person name="Sisk P."/>
            <person name="Sykes S."/>
            <person name="Wortman J."/>
            <person name="Nusbaum C."/>
            <person name="Birren B."/>
        </authorList>
    </citation>
    <scope>NUCLEOTIDE SEQUENCE [LARGE SCALE GENOMIC DNA]</scope>
    <source>
        <strain evidence="5 6">CBS 114405</strain>
    </source>
</reference>
<feature type="compositionally biased region" description="Polar residues" evidence="2">
    <location>
        <begin position="96"/>
        <end position="113"/>
    </location>
</feature>
<keyword evidence="3" id="KW-0472">Membrane</keyword>
<name>W9VSD4_9EURO</name>
<feature type="region of interest" description="Disordered" evidence="2">
    <location>
        <begin position="702"/>
        <end position="724"/>
    </location>
</feature>
<sequence>MDPLRPKTSQSAETRFHYSKPNYAQPSQYQQFPPHPGVRVPPNIKLSARQVPAGVGVAPPPVRFGSPARPIQQPRTNGNGMLVQDFKFPAAPPIPATSSGRSRQEPWQQSPGSRYNGHESYLSSVVNDFTPETTPGGRSRGFPTPTSKRYSGSLYAESDALGLEERFDSEARGPESDESYSPDPTQQIVRQASLGKRAKPALTTIRNRESQPEPNIPENFPAPPTQTSRKTTMEALSAAVAAGMSSAPHVGSRSETPVSRGHTPIRMPFDTSPPASPSADREFLQTPKSPNTIVSGKMLGQAAGSVHSQKSTNPLLGLGIEQPSMSDKIPANRRPPRLDMDAVREAESRGSTTSLADLIKRATRLAANLDRGRTASRLGMLDMFGSTEKLGIPGTQNRHSTMSDMLSAFPAPAIGGTPTKRDTAWPLGEKSDAYASTTDLSRGPPGKQRRKCCGLSLPVFIIVLIAGIVLIAAAVLIPIFLVLVPKQHKNSNELSDCASKHPCRNGGTSIVSNNVCVCVCSNGFTGSQCETSGNTDDCMTITLNDGDTEYKNATIGSSILPSLTDTQNRFDIPLNVSTILSVFSFNNLSCIGENSMVDFNSSALNQGANSKRFVMIPGLEPQPSAINGLPHSPRITARAGADCSEEHLEKRQDGQSAGTTTSNGIVFAQSSPTIGAIAPTTAVVAGVSASASVSETSTPIASATVSSSQSNSTPTTEAQSPSTVTDKEVEFAKLVVLYVLQESRAVSVAVNAQQRMESYFSAQTSDNATSSVVDVGLGNLVLTADFDTFSITKADGEVIGGDEGSGSR</sequence>